<feature type="domain" description="FAD/NAD(P)-binding" evidence="9">
    <location>
        <begin position="4"/>
        <end position="323"/>
    </location>
</feature>
<dbReference type="PIRSF" id="PIRSF000350">
    <property type="entry name" value="Mercury_reductase_MerA"/>
    <property type="match status" value="1"/>
</dbReference>
<feature type="binding site" evidence="6">
    <location>
        <begin position="180"/>
        <end position="187"/>
    </location>
    <ligand>
        <name>NAD(+)</name>
        <dbReference type="ChEBI" id="CHEBI:57540"/>
    </ligand>
</feature>
<evidence type="ECO:0000259" key="8">
    <source>
        <dbReference type="Pfam" id="PF02852"/>
    </source>
</evidence>
<evidence type="ECO:0000259" key="9">
    <source>
        <dbReference type="Pfam" id="PF07992"/>
    </source>
</evidence>
<dbReference type="Pfam" id="PF02852">
    <property type="entry name" value="Pyr_redox_dim"/>
    <property type="match status" value="1"/>
</dbReference>
<feature type="binding site" evidence="6">
    <location>
        <position position="50"/>
    </location>
    <ligand>
        <name>FAD</name>
        <dbReference type="ChEBI" id="CHEBI:57692"/>
    </ligand>
</feature>
<gene>
    <name evidence="10" type="ORF">QNI16_33595</name>
</gene>
<keyword evidence="4" id="KW-0560">Oxidoreductase</keyword>
<evidence type="ECO:0000256" key="1">
    <source>
        <dbReference type="ARBA" id="ARBA00007532"/>
    </source>
</evidence>
<dbReference type="RefSeq" id="WP_313988093.1">
    <property type="nucleotide sequence ID" value="NZ_JASJOS010000020.1"/>
</dbReference>
<evidence type="ECO:0000256" key="6">
    <source>
        <dbReference type="PIRSR" id="PIRSR000350-3"/>
    </source>
</evidence>
<protein>
    <submittedName>
        <fullName evidence="10">Mercuric reductase</fullName>
    </submittedName>
</protein>
<dbReference type="PRINTS" id="PR00368">
    <property type="entry name" value="FADPNR"/>
</dbReference>
<feature type="active site" description="Proton acceptor" evidence="5">
    <location>
        <position position="445"/>
    </location>
</feature>
<accession>A0AAE3QXX2</accession>
<feature type="binding site" evidence="6">
    <location>
        <position position="203"/>
    </location>
    <ligand>
        <name>NAD(+)</name>
        <dbReference type="ChEBI" id="CHEBI:57540"/>
    </ligand>
</feature>
<evidence type="ECO:0000256" key="3">
    <source>
        <dbReference type="ARBA" id="ARBA00022827"/>
    </source>
</evidence>
<evidence type="ECO:0000256" key="4">
    <source>
        <dbReference type="ARBA" id="ARBA00023002"/>
    </source>
</evidence>
<dbReference type="PRINTS" id="PR00411">
    <property type="entry name" value="PNDRDTASEI"/>
</dbReference>
<dbReference type="FunFam" id="3.30.390.30:FF:000001">
    <property type="entry name" value="Dihydrolipoyl dehydrogenase"/>
    <property type="match status" value="1"/>
</dbReference>
<name>A0AAE3QXX2_9BACT</name>
<keyword evidence="6" id="KW-0547">Nucleotide-binding</keyword>
<evidence type="ECO:0000313" key="11">
    <source>
        <dbReference type="Proteomes" id="UP001241110"/>
    </source>
</evidence>
<feature type="disulfide bond" description="Redox-active" evidence="7">
    <location>
        <begin position="41"/>
        <end position="46"/>
    </location>
</feature>
<proteinExistence type="inferred from homology"/>
<dbReference type="PANTHER" id="PTHR43014">
    <property type="entry name" value="MERCURIC REDUCTASE"/>
    <property type="match status" value="1"/>
</dbReference>
<keyword evidence="6" id="KW-0520">NAD</keyword>
<dbReference type="InterPro" id="IPR016156">
    <property type="entry name" value="FAD/NAD-linked_Rdtase_dimer_sf"/>
</dbReference>
<dbReference type="Gene3D" id="3.50.50.60">
    <property type="entry name" value="FAD/NAD(P)-binding domain"/>
    <property type="match status" value="2"/>
</dbReference>
<feature type="binding site" evidence="6">
    <location>
        <position position="312"/>
    </location>
    <ligand>
        <name>FAD</name>
        <dbReference type="ChEBI" id="CHEBI:57692"/>
    </ligand>
</feature>
<dbReference type="InterPro" id="IPR004099">
    <property type="entry name" value="Pyr_nucl-diS_OxRdtase_dimer"/>
</dbReference>
<comment type="caution">
    <text evidence="10">The sequence shown here is derived from an EMBL/GenBank/DDBJ whole genome shotgun (WGS) entry which is preliminary data.</text>
</comment>
<sequence>MKIYDALIIGAGQAGVPLAKKLAQSGKKTLLIEKRILGGTCVNDGCTPTKTLIASGRIAYLARHSKEWGVNKDSVSIDMPFIKRRKDSIILGSRQGLEKGVEDTEGLDLLYGEAVFTGFKTVTVQGRDGKSQEIKGEYIFINTGAAPVIPEIEGLSTIHYFTSTSILDLEQVPEHLLIVGAGYIALEFAQLYRRLGSKVTILERSNTFFSKEDEDVATELRKILEEEGIQIELNAEVSQVKPSKEGKILATLKIGNQSNEIVCSHLLLASGRKPQSESLSLKKTGVTTDEKGYIEVNDRLETNVSGIYALGDVKGGPAFTHISYNDYVIVSKNLLDDANLTTRDRLIPYCIFTDPQLGRVGLSEKQAREKGYDIKVAKLPMEHVARARETGETRGFMKAVVDEKTKQILGAAIIGVDGGEIMSVLQVAMMGKLTYEQIRDGVFAHPTFSESLNNLFMSLD</sequence>
<evidence type="ECO:0000256" key="7">
    <source>
        <dbReference type="PIRSR" id="PIRSR000350-4"/>
    </source>
</evidence>
<dbReference type="PANTHER" id="PTHR43014:SF2">
    <property type="entry name" value="MERCURIC REDUCTASE"/>
    <property type="match status" value="1"/>
</dbReference>
<dbReference type="SUPFAM" id="SSF55424">
    <property type="entry name" value="FAD/NAD-linked reductases, dimerisation (C-terminal) domain"/>
    <property type="match status" value="1"/>
</dbReference>
<dbReference type="SUPFAM" id="SSF51905">
    <property type="entry name" value="FAD/NAD(P)-binding domain"/>
    <property type="match status" value="1"/>
</dbReference>
<dbReference type="EMBL" id="JASJOS010000020">
    <property type="protein sequence ID" value="MDJ1485473.1"/>
    <property type="molecule type" value="Genomic_DNA"/>
</dbReference>
<keyword evidence="3 6" id="KW-0274">FAD</keyword>
<reference evidence="10" key="1">
    <citation type="submission" date="2023-05" db="EMBL/GenBank/DDBJ databases">
        <authorList>
            <person name="Zhang X."/>
        </authorList>
    </citation>
    <scope>NUCLEOTIDE SEQUENCE</scope>
    <source>
        <strain evidence="10">YF14B1</strain>
    </source>
</reference>
<dbReference type="Gene3D" id="3.30.390.30">
    <property type="match status" value="1"/>
</dbReference>
<comment type="cofactor">
    <cofactor evidence="6">
        <name>FAD</name>
        <dbReference type="ChEBI" id="CHEBI:57692"/>
    </cofactor>
    <text evidence="6">Binds 1 FAD per subunit.</text>
</comment>
<evidence type="ECO:0000256" key="5">
    <source>
        <dbReference type="PIRSR" id="PIRSR000350-2"/>
    </source>
</evidence>
<dbReference type="GO" id="GO:0050660">
    <property type="term" value="F:flavin adenine dinucleotide binding"/>
    <property type="evidence" value="ECO:0007669"/>
    <property type="project" value="TreeGrafter"/>
</dbReference>
<organism evidence="10 11">
    <name type="scientific">Xanthocytophaga flava</name>
    <dbReference type="NCBI Taxonomy" id="3048013"/>
    <lineage>
        <taxon>Bacteria</taxon>
        <taxon>Pseudomonadati</taxon>
        <taxon>Bacteroidota</taxon>
        <taxon>Cytophagia</taxon>
        <taxon>Cytophagales</taxon>
        <taxon>Rhodocytophagaceae</taxon>
        <taxon>Xanthocytophaga</taxon>
    </lineage>
</organism>
<dbReference type="Proteomes" id="UP001241110">
    <property type="component" value="Unassembled WGS sequence"/>
</dbReference>
<comment type="similarity">
    <text evidence="1">Belongs to the class-I pyridine nucleotide-disulfide oxidoreductase family.</text>
</comment>
<dbReference type="InterPro" id="IPR036188">
    <property type="entry name" value="FAD/NAD-bd_sf"/>
</dbReference>
<dbReference type="AlphaFoldDB" id="A0AAE3QXX2"/>
<feature type="domain" description="Pyridine nucleotide-disulphide oxidoreductase dimerisation" evidence="8">
    <location>
        <begin position="347"/>
        <end position="454"/>
    </location>
</feature>
<dbReference type="InterPro" id="IPR001100">
    <property type="entry name" value="Pyr_nuc-diS_OxRdtase"/>
</dbReference>
<evidence type="ECO:0000256" key="2">
    <source>
        <dbReference type="ARBA" id="ARBA00022630"/>
    </source>
</evidence>
<dbReference type="Pfam" id="PF07992">
    <property type="entry name" value="Pyr_redox_2"/>
    <property type="match status" value="1"/>
</dbReference>
<dbReference type="InterPro" id="IPR023753">
    <property type="entry name" value="FAD/NAD-binding_dom"/>
</dbReference>
<keyword evidence="2" id="KW-0285">Flavoprotein</keyword>
<feature type="binding site" evidence="6">
    <location>
        <position position="271"/>
    </location>
    <ligand>
        <name>NAD(+)</name>
        <dbReference type="ChEBI" id="CHEBI:57540"/>
    </ligand>
</feature>
<evidence type="ECO:0000313" key="10">
    <source>
        <dbReference type="EMBL" id="MDJ1485473.1"/>
    </source>
</evidence>
<dbReference type="GO" id="GO:0003955">
    <property type="term" value="F:NAD(P)H dehydrogenase (quinone) activity"/>
    <property type="evidence" value="ECO:0007669"/>
    <property type="project" value="TreeGrafter"/>
</dbReference>